<name>A0A9P8LCP6_9PEZI</name>
<comment type="caution">
    <text evidence="1">The sequence shown here is derived from an EMBL/GenBank/DDBJ whole genome shotgun (WGS) entry which is preliminary data.</text>
</comment>
<organism evidence="1 2">
    <name type="scientific">Trichoglossum hirsutum</name>
    <dbReference type="NCBI Taxonomy" id="265104"/>
    <lineage>
        <taxon>Eukaryota</taxon>
        <taxon>Fungi</taxon>
        <taxon>Dikarya</taxon>
        <taxon>Ascomycota</taxon>
        <taxon>Pezizomycotina</taxon>
        <taxon>Geoglossomycetes</taxon>
        <taxon>Geoglossales</taxon>
        <taxon>Geoglossaceae</taxon>
        <taxon>Trichoglossum</taxon>
    </lineage>
</organism>
<dbReference type="AlphaFoldDB" id="A0A9P8LCP6"/>
<protein>
    <submittedName>
        <fullName evidence="1">Uncharacterized protein</fullName>
    </submittedName>
</protein>
<proteinExistence type="predicted"/>
<reference evidence="1" key="1">
    <citation type="submission" date="2021-03" db="EMBL/GenBank/DDBJ databases">
        <title>Comparative genomics and phylogenomic investigation of the class Geoglossomycetes provide insights into ecological specialization and systematics.</title>
        <authorList>
            <person name="Melie T."/>
            <person name="Pirro S."/>
            <person name="Miller A.N."/>
            <person name="Quandt A."/>
        </authorList>
    </citation>
    <scope>NUCLEOTIDE SEQUENCE</scope>
    <source>
        <strain evidence="1">CAQ_001_2017</strain>
    </source>
</reference>
<dbReference type="EMBL" id="JAGHQM010000488">
    <property type="protein sequence ID" value="KAH0559924.1"/>
    <property type="molecule type" value="Genomic_DNA"/>
</dbReference>
<sequence length="565" mass="62440">MQYRQGSFKRIELGLVELSALATLIGSTSAETLTLGLKGASGLPWAAMSFFGILENAKVNLAAAVPYRVREAFGLRITQADLAVGLDFPVDIRKEWRSDEQGTSVCAISMPVSLKEDSKDLATTFRETENNAVARYVYKIDRNTAKVLSVIPPAAAGEEITAHFFQQDDMVESRGRQVTRTDWLGLVATSVKLLEVFTLKHMGSSTVWWATAMPWAHSFISAFSLQMLQKGRDNPDVRQMDILAGELPSALHPGGAGKIILGVPTTLRNDLPWKIVWGSGAIIKCASVVITFLALGSQPPKASYLWLTFQILWLIGRIVAFEVLPSGPVKEGPIVSYKWQGQTSHMQHRVLHLVFGLAKQQVTTHPRRPMFYQEDLFFAISLAELFDNLNWTITEAVVLPETGIEIRAIVGDTLLRSTAWIKGVHIDNSDLYDCSLVFIHIDGRLYAVPSVRILSRIPYQANESTLASNFSPRGTSNRGSGVQWLLWIPTLRLDNTKGWLEITGQKLLSKIESNNVLGNNELQNKLSSGALDVSLTSVEDVERTLGVAQKIAYALMKTVRDAHLL</sequence>
<dbReference type="Proteomes" id="UP000750711">
    <property type="component" value="Unassembled WGS sequence"/>
</dbReference>
<gene>
    <name evidence="1" type="ORF">GP486_003555</name>
</gene>
<accession>A0A9P8LCP6</accession>
<evidence type="ECO:0000313" key="1">
    <source>
        <dbReference type="EMBL" id="KAH0559924.1"/>
    </source>
</evidence>
<evidence type="ECO:0000313" key="2">
    <source>
        <dbReference type="Proteomes" id="UP000750711"/>
    </source>
</evidence>
<keyword evidence="2" id="KW-1185">Reference proteome</keyword>